<protein>
    <submittedName>
        <fullName evidence="2">Tricarboxylic transport membrane protein</fullName>
    </submittedName>
</protein>
<name>A0A916XRA0_9BURK</name>
<evidence type="ECO:0000313" key="3">
    <source>
        <dbReference type="Proteomes" id="UP000637423"/>
    </source>
</evidence>
<sequence length="350" mass="37546">MPVTLKESRHIPPTTTKLPTMRLKPAYLLKQLQRILPAMAVAALCGNTLAAAVPPANANATCLAPAKPGGGMDQTCKLIQKALGSDMQISYLPGGIGAVAWNSVITQRKAEQNTLVAYSGGSLLNLAEGKFGKSSVADVRWVAGIGTDYGMIAVRSDSPYKNLRELLQAIKSKPSNVAIGAGGTVGSQDWLKMSLLAKRADLDPKIMRIVALEGGGESFTALLAGFVQAISGDTSEASLHIREGKIRVLAVLSEQRLPGLLADVPTAREQGFDVTWPIIRGVYMGPQVSDADYKKWVARFNQAMATKEFDQLRAAHGLYPFAMTGSDLTAYINKTVEQYRTQAKEFGLLR</sequence>
<accession>A0A916XRA0</accession>
<dbReference type="InterPro" id="IPR005064">
    <property type="entry name" value="BUG"/>
</dbReference>
<dbReference type="CDD" id="cd07012">
    <property type="entry name" value="PBP2_Bug_TTT"/>
    <property type="match status" value="1"/>
</dbReference>
<reference evidence="2" key="1">
    <citation type="journal article" date="2014" name="Int. J. Syst. Evol. Microbiol.">
        <title>Complete genome sequence of Corynebacterium casei LMG S-19264T (=DSM 44701T), isolated from a smear-ripened cheese.</title>
        <authorList>
            <consortium name="US DOE Joint Genome Institute (JGI-PGF)"/>
            <person name="Walter F."/>
            <person name="Albersmeier A."/>
            <person name="Kalinowski J."/>
            <person name="Ruckert C."/>
        </authorList>
    </citation>
    <scope>NUCLEOTIDE SEQUENCE</scope>
    <source>
        <strain evidence="2">CGMCC 1.10998</strain>
    </source>
</reference>
<dbReference type="InterPro" id="IPR042100">
    <property type="entry name" value="Bug_dom1"/>
</dbReference>
<dbReference type="AlphaFoldDB" id="A0A916XRA0"/>
<dbReference type="SUPFAM" id="SSF53850">
    <property type="entry name" value="Periplasmic binding protein-like II"/>
    <property type="match status" value="1"/>
</dbReference>
<dbReference type="PANTHER" id="PTHR42928">
    <property type="entry name" value="TRICARBOXYLATE-BINDING PROTEIN"/>
    <property type="match status" value="1"/>
</dbReference>
<dbReference type="PIRSF" id="PIRSF017082">
    <property type="entry name" value="YflP"/>
    <property type="match status" value="1"/>
</dbReference>
<comment type="caution">
    <text evidence="2">The sequence shown here is derived from an EMBL/GenBank/DDBJ whole genome shotgun (WGS) entry which is preliminary data.</text>
</comment>
<dbReference type="EMBL" id="BMED01000006">
    <property type="protein sequence ID" value="GGC95395.1"/>
    <property type="molecule type" value="Genomic_DNA"/>
</dbReference>
<dbReference type="Pfam" id="PF03401">
    <property type="entry name" value="TctC"/>
    <property type="match status" value="1"/>
</dbReference>
<dbReference type="PANTHER" id="PTHR42928:SF3">
    <property type="entry name" value="UPF0065 PROTEIN YFLP"/>
    <property type="match status" value="1"/>
</dbReference>
<comment type="similarity">
    <text evidence="1">Belongs to the UPF0065 (bug) family.</text>
</comment>
<keyword evidence="3" id="KW-1185">Reference proteome</keyword>
<evidence type="ECO:0000313" key="2">
    <source>
        <dbReference type="EMBL" id="GGC95395.1"/>
    </source>
</evidence>
<evidence type="ECO:0000256" key="1">
    <source>
        <dbReference type="ARBA" id="ARBA00006987"/>
    </source>
</evidence>
<dbReference type="Proteomes" id="UP000637423">
    <property type="component" value="Unassembled WGS sequence"/>
</dbReference>
<proteinExistence type="inferred from homology"/>
<dbReference type="Gene3D" id="3.40.190.10">
    <property type="entry name" value="Periplasmic binding protein-like II"/>
    <property type="match status" value="1"/>
</dbReference>
<gene>
    <name evidence="2" type="ORF">GCM10011396_48440</name>
</gene>
<dbReference type="Gene3D" id="3.40.190.150">
    <property type="entry name" value="Bordetella uptake gene, domain 1"/>
    <property type="match status" value="1"/>
</dbReference>
<organism evidence="2 3">
    <name type="scientific">Undibacterium terreum</name>
    <dbReference type="NCBI Taxonomy" id="1224302"/>
    <lineage>
        <taxon>Bacteria</taxon>
        <taxon>Pseudomonadati</taxon>
        <taxon>Pseudomonadota</taxon>
        <taxon>Betaproteobacteria</taxon>
        <taxon>Burkholderiales</taxon>
        <taxon>Oxalobacteraceae</taxon>
        <taxon>Undibacterium</taxon>
    </lineage>
</organism>
<reference evidence="2" key="2">
    <citation type="submission" date="2020-09" db="EMBL/GenBank/DDBJ databases">
        <authorList>
            <person name="Sun Q."/>
            <person name="Zhou Y."/>
        </authorList>
    </citation>
    <scope>NUCLEOTIDE SEQUENCE</scope>
    <source>
        <strain evidence="2">CGMCC 1.10998</strain>
    </source>
</reference>